<dbReference type="OrthoDB" id="2866996at2759"/>
<dbReference type="SUPFAM" id="SSF49303">
    <property type="entry name" value="beta-Galactosidase/glucuronidase domain"/>
    <property type="match status" value="1"/>
</dbReference>
<comment type="catalytic activity">
    <reaction evidence="1">
        <text>Hydrolysis of terminal, non-reducing beta-D-mannose residues in beta-D-mannosides.</text>
        <dbReference type="EC" id="3.2.1.25"/>
    </reaction>
</comment>
<dbReference type="PANTHER" id="PTHR43730">
    <property type="entry name" value="BETA-MANNOSIDASE"/>
    <property type="match status" value="1"/>
</dbReference>
<evidence type="ECO:0000259" key="12">
    <source>
        <dbReference type="Pfam" id="PF00703"/>
    </source>
</evidence>
<evidence type="ECO:0000256" key="1">
    <source>
        <dbReference type="ARBA" id="ARBA00000829"/>
    </source>
</evidence>
<feature type="signal peptide" evidence="11">
    <location>
        <begin position="1"/>
        <end position="17"/>
    </location>
</feature>
<dbReference type="InterPro" id="IPR050887">
    <property type="entry name" value="Beta-mannosidase_GH2"/>
</dbReference>
<comment type="subcellular location">
    <subcellularLocation>
        <location evidence="2">Lysosome</location>
    </subcellularLocation>
</comment>
<keyword evidence="9" id="KW-0326">Glycosidase</keyword>
<dbReference type="GO" id="GO:0005975">
    <property type="term" value="P:carbohydrate metabolic process"/>
    <property type="evidence" value="ECO:0007669"/>
    <property type="project" value="InterPro"/>
</dbReference>
<dbReference type="FunFam" id="2.60.120.260:FF:000060">
    <property type="entry name" value="Probable beta-mannosidase"/>
    <property type="match status" value="1"/>
</dbReference>
<dbReference type="InterPro" id="IPR036156">
    <property type="entry name" value="Beta-gal/glucu_dom_sf"/>
</dbReference>
<dbReference type="Pfam" id="PF17753">
    <property type="entry name" value="Ig_mannosidase"/>
    <property type="match status" value="1"/>
</dbReference>
<dbReference type="FunCoup" id="A0A139WFF2">
    <property type="interactions" value="467"/>
</dbReference>
<dbReference type="AlphaFoldDB" id="A0A139WFF2"/>
<dbReference type="Gene3D" id="2.60.120.260">
    <property type="entry name" value="Galactose-binding domain-like"/>
    <property type="match status" value="1"/>
</dbReference>
<dbReference type="InParanoid" id="A0A139WFF2"/>
<feature type="domain" description="Glycoside hydrolase family 2 immunoglobulin-like beta-sandwich" evidence="12">
    <location>
        <begin position="221"/>
        <end position="328"/>
    </location>
</feature>
<dbReference type="SUPFAM" id="SSF49785">
    <property type="entry name" value="Galactose-binding domain-like"/>
    <property type="match status" value="1"/>
</dbReference>
<dbReference type="EC" id="3.2.1.25" evidence="4"/>
<dbReference type="EMBL" id="KQ971354">
    <property type="protein sequence ID" value="KYB26527.1"/>
    <property type="molecule type" value="Genomic_DNA"/>
</dbReference>
<dbReference type="InterPro" id="IPR008979">
    <property type="entry name" value="Galactose-bd-like_sf"/>
</dbReference>
<keyword evidence="16" id="KW-1185">Reference proteome</keyword>
<dbReference type="GO" id="GO:0005764">
    <property type="term" value="C:lysosome"/>
    <property type="evidence" value="ECO:0007669"/>
    <property type="project" value="UniProtKB-SubCell"/>
</dbReference>
<dbReference type="OMA" id="QFACASY"/>
<keyword evidence="5 11" id="KW-0732">Signal</keyword>
<dbReference type="GO" id="GO:0004567">
    <property type="term" value="F:beta-mannosidase activity"/>
    <property type="evidence" value="ECO:0000318"/>
    <property type="project" value="GO_Central"/>
</dbReference>
<feature type="domain" description="Beta-mannosidase Ig-fold" evidence="13">
    <location>
        <begin position="817"/>
        <end position="889"/>
    </location>
</feature>
<evidence type="ECO:0000256" key="9">
    <source>
        <dbReference type="ARBA" id="ARBA00023295"/>
    </source>
</evidence>
<evidence type="ECO:0000259" key="13">
    <source>
        <dbReference type="Pfam" id="PF17753"/>
    </source>
</evidence>
<dbReference type="Proteomes" id="UP000007266">
    <property type="component" value="Linkage group 7"/>
</dbReference>
<evidence type="ECO:0000256" key="4">
    <source>
        <dbReference type="ARBA" id="ARBA00012754"/>
    </source>
</evidence>
<evidence type="ECO:0000313" key="15">
    <source>
        <dbReference type="EMBL" id="KYB26527.1"/>
    </source>
</evidence>
<dbReference type="FunFam" id="2.60.40.10:FF:002234">
    <property type="entry name" value="Mannosidase beta"/>
    <property type="match status" value="1"/>
</dbReference>
<dbReference type="Gene3D" id="3.20.20.80">
    <property type="entry name" value="Glycosidases"/>
    <property type="match status" value="1"/>
</dbReference>
<comment type="similarity">
    <text evidence="3">Belongs to the glycosyl hydrolase 2 family.</text>
</comment>
<dbReference type="PANTHER" id="PTHR43730:SF1">
    <property type="entry name" value="BETA-MANNOSIDASE"/>
    <property type="match status" value="1"/>
</dbReference>
<dbReference type="GO" id="GO:0006516">
    <property type="term" value="P:glycoprotein catabolic process"/>
    <property type="evidence" value="ECO:0000318"/>
    <property type="project" value="GO_Central"/>
</dbReference>
<dbReference type="FunFam" id="3.20.20.80:FF:000050">
    <property type="entry name" value="Beta-mannosidase B"/>
    <property type="match status" value="1"/>
</dbReference>
<dbReference type="KEGG" id="tca:663233"/>
<evidence type="ECO:0000256" key="5">
    <source>
        <dbReference type="ARBA" id="ARBA00022729"/>
    </source>
</evidence>
<accession>A0A139WFF2</accession>
<dbReference type="InterPro" id="IPR017853">
    <property type="entry name" value="GH"/>
</dbReference>
<evidence type="ECO:0000256" key="8">
    <source>
        <dbReference type="ARBA" id="ARBA00023228"/>
    </source>
</evidence>
<evidence type="ECO:0000313" key="16">
    <source>
        <dbReference type="Proteomes" id="UP000007266"/>
    </source>
</evidence>
<feature type="domain" description="Beta-mannosidase-like galactose-binding" evidence="14">
    <location>
        <begin position="27"/>
        <end position="206"/>
    </location>
</feature>
<name>A0A139WFF2_TRICA</name>
<evidence type="ECO:0000256" key="11">
    <source>
        <dbReference type="SAM" id="SignalP"/>
    </source>
</evidence>
<evidence type="ECO:0000256" key="2">
    <source>
        <dbReference type="ARBA" id="ARBA00004371"/>
    </source>
</evidence>
<protein>
    <recommendedName>
        <fullName evidence="4">beta-mannosidase</fullName>
        <ecNumber evidence="4">3.2.1.25</ecNumber>
    </recommendedName>
    <alternativeName>
        <fullName evidence="10">Mannanase</fullName>
    </alternativeName>
</protein>
<reference evidence="15 16" key="1">
    <citation type="journal article" date="2008" name="Nature">
        <title>The genome of the model beetle and pest Tribolium castaneum.</title>
        <authorList>
            <consortium name="Tribolium Genome Sequencing Consortium"/>
            <person name="Richards S."/>
            <person name="Gibbs R.A."/>
            <person name="Weinstock G.M."/>
            <person name="Brown S.J."/>
            <person name="Denell R."/>
            <person name="Beeman R.W."/>
            <person name="Gibbs R."/>
            <person name="Beeman R.W."/>
            <person name="Brown S.J."/>
            <person name="Bucher G."/>
            <person name="Friedrich M."/>
            <person name="Grimmelikhuijzen C.J."/>
            <person name="Klingler M."/>
            <person name="Lorenzen M."/>
            <person name="Richards S."/>
            <person name="Roth S."/>
            <person name="Schroder R."/>
            <person name="Tautz D."/>
            <person name="Zdobnov E.M."/>
            <person name="Muzny D."/>
            <person name="Gibbs R.A."/>
            <person name="Weinstock G.M."/>
            <person name="Attaway T."/>
            <person name="Bell S."/>
            <person name="Buhay C.J."/>
            <person name="Chandrabose M.N."/>
            <person name="Chavez D."/>
            <person name="Clerk-Blankenburg K.P."/>
            <person name="Cree A."/>
            <person name="Dao M."/>
            <person name="Davis C."/>
            <person name="Chacko J."/>
            <person name="Dinh H."/>
            <person name="Dugan-Rocha S."/>
            <person name="Fowler G."/>
            <person name="Garner T.T."/>
            <person name="Garnes J."/>
            <person name="Gnirke A."/>
            <person name="Hawes A."/>
            <person name="Hernandez J."/>
            <person name="Hines S."/>
            <person name="Holder M."/>
            <person name="Hume J."/>
            <person name="Jhangiani S.N."/>
            <person name="Joshi V."/>
            <person name="Khan Z.M."/>
            <person name="Jackson L."/>
            <person name="Kovar C."/>
            <person name="Kowis A."/>
            <person name="Lee S."/>
            <person name="Lewis L.R."/>
            <person name="Margolis J."/>
            <person name="Morgan M."/>
            <person name="Nazareth L.V."/>
            <person name="Nguyen N."/>
            <person name="Okwuonu G."/>
            <person name="Parker D."/>
            <person name="Richards S."/>
            <person name="Ruiz S.J."/>
            <person name="Santibanez J."/>
            <person name="Savard J."/>
            <person name="Scherer S.E."/>
            <person name="Schneider B."/>
            <person name="Sodergren E."/>
            <person name="Tautz D."/>
            <person name="Vattahil S."/>
            <person name="Villasana D."/>
            <person name="White C.S."/>
            <person name="Wright R."/>
            <person name="Park Y."/>
            <person name="Beeman R.W."/>
            <person name="Lord J."/>
            <person name="Oppert B."/>
            <person name="Lorenzen M."/>
            <person name="Brown S."/>
            <person name="Wang L."/>
            <person name="Savard J."/>
            <person name="Tautz D."/>
            <person name="Richards S."/>
            <person name="Weinstock G."/>
            <person name="Gibbs R.A."/>
            <person name="Liu Y."/>
            <person name="Worley K."/>
            <person name="Weinstock G."/>
            <person name="Elsik C.G."/>
            <person name="Reese J.T."/>
            <person name="Elhaik E."/>
            <person name="Landan G."/>
            <person name="Graur D."/>
            <person name="Arensburger P."/>
            <person name="Atkinson P."/>
            <person name="Beeman R.W."/>
            <person name="Beidler J."/>
            <person name="Brown S.J."/>
            <person name="Demuth J.P."/>
            <person name="Drury D.W."/>
            <person name="Du Y.Z."/>
            <person name="Fujiwara H."/>
            <person name="Lorenzen M."/>
            <person name="Maselli V."/>
            <person name="Osanai M."/>
            <person name="Park Y."/>
            <person name="Robertson H.M."/>
            <person name="Tu Z."/>
            <person name="Wang J.J."/>
            <person name="Wang S."/>
            <person name="Richards S."/>
            <person name="Song H."/>
            <person name="Zhang L."/>
            <person name="Sodergren E."/>
            <person name="Werner D."/>
            <person name="Stanke M."/>
            <person name="Morgenstern B."/>
            <person name="Solovyev V."/>
            <person name="Kosarev P."/>
            <person name="Brown G."/>
            <person name="Chen H.C."/>
            <person name="Ermolaeva O."/>
            <person name="Hlavina W."/>
            <person name="Kapustin Y."/>
            <person name="Kiryutin B."/>
            <person name="Kitts P."/>
            <person name="Maglott D."/>
            <person name="Pruitt K."/>
            <person name="Sapojnikov V."/>
            <person name="Souvorov A."/>
            <person name="Mackey A.J."/>
            <person name="Waterhouse R.M."/>
            <person name="Wyder S."/>
            <person name="Zdobnov E.M."/>
            <person name="Zdobnov E.M."/>
            <person name="Wyder S."/>
            <person name="Kriventseva E.V."/>
            <person name="Kadowaki T."/>
            <person name="Bork P."/>
            <person name="Aranda M."/>
            <person name="Bao R."/>
            <person name="Beermann A."/>
            <person name="Berns N."/>
            <person name="Bolognesi R."/>
            <person name="Bonneton F."/>
            <person name="Bopp D."/>
            <person name="Brown S.J."/>
            <person name="Bucher G."/>
            <person name="Butts T."/>
            <person name="Chaumot A."/>
            <person name="Denell R.E."/>
            <person name="Ferrier D.E."/>
            <person name="Friedrich M."/>
            <person name="Gordon C.M."/>
            <person name="Jindra M."/>
            <person name="Klingler M."/>
            <person name="Lan Q."/>
            <person name="Lattorff H.M."/>
            <person name="Laudet V."/>
            <person name="von Levetsow C."/>
            <person name="Liu Z."/>
            <person name="Lutz R."/>
            <person name="Lynch J.A."/>
            <person name="da Fonseca R.N."/>
            <person name="Posnien N."/>
            <person name="Reuter R."/>
            <person name="Roth S."/>
            <person name="Savard J."/>
            <person name="Schinko J.B."/>
            <person name="Schmitt C."/>
            <person name="Schoppmeier M."/>
            <person name="Schroder R."/>
            <person name="Shippy T.D."/>
            <person name="Simonnet F."/>
            <person name="Marques-Souza H."/>
            <person name="Tautz D."/>
            <person name="Tomoyasu Y."/>
            <person name="Trauner J."/>
            <person name="Van der Zee M."/>
            <person name="Vervoort M."/>
            <person name="Wittkopp N."/>
            <person name="Wimmer E.A."/>
            <person name="Yang X."/>
            <person name="Jones A.K."/>
            <person name="Sattelle D.B."/>
            <person name="Ebert P.R."/>
            <person name="Nelson D."/>
            <person name="Scott J.G."/>
            <person name="Beeman R.W."/>
            <person name="Muthukrishnan S."/>
            <person name="Kramer K.J."/>
            <person name="Arakane Y."/>
            <person name="Beeman R.W."/>
            <person name="Zhu Q."/>
            <person name="Hogenkamp D."/>
            <person name="Dixit R."/>
            <person name="Oppert B."/>
            <person name="Jiang H."/>
            <person name="Zou Z."/>
            <person name="Marshall J."/>
            <person name="Elpidina E."/>
            <person name="Vinokurov K."/>
            <person name="Oppert C."/>
            <person name="Zou Z."/>
            <person name="Evans J."/>
            <person name="Lu Z."/>
            <person name="Zhao P."/>
            <person name="Sumathipala N."/>
            <person name="Altincicek B."/>
            <person name="Vilcinskas A."/>
            <person name="Williams M."/>
            <person name="Hultmark D."/>
            <person name="Hetru C."/>
            <person name="Jiang H."/>
            <person name="Grimmelikhuijzen C.J."/>
            <person name="Hauser F."/>
            <person name="Cazzamali G."/>
            <person name="Williamson M."/>
            <person name="Park Y."/>
            <person name="Li B."/>
            <person name="Tanaka Y."/>
            <person name="Predel R."/>
            <person name="Neupert S."/>
            <person name="Schachtner J."/>
            <person name="Verleyen P."/>
            <person name="Raible F."/>
            <person name="Bork P."/>
            <person name="Friedrich M."/>
            <person name="Walden K.K."/>
            <person name="Robertson H.M."/>
            <person name="Angeli S."/>
            <person name="Foret S."/>
            <person name="Bucher G."/>
            <person name="Schuetz S."/>
            <person name="Maleszka R."/>
            <person name="Wimmer E.A."/>
            <person name="Beeman R.W."/>
            <person name="Lorenzen M."/>
            <person name="Tomoyasu Y."/>
            <person name="Miller S.C."/>
            <person name="Grossmann D."/>
            <person name="Bucher G."/>
        </authorList>
    </citation>
    <scope>NUCLEOTIDE SEQUENCE [LARGE SCALE GENOMIC DNA]</scope>
    <source>
        <strain evidence="15 16">Georgia GA2</strain>
    </source>
</reference>
<evidence type="ECO:0000256" key="3">
    <source>
        <dbReference type="ARBA" id="ARBA00007401"/>
    </source>
</evidence>
<dbReference type="Pfam" id="PF22666">
    <property type="entry name" value="Glyco_hydro_2_N2"/>
    <property type="match status" value="1"/>
</dbReference>
<dbReference type="SUPFAM" id="SSF51445">
    <property type="entry name" value="(Trans)glycosidases"/>
    <property type="match status" value="1"/>
</dbReference>
<sequence>MGFRLVLLLVFLYGGKCEVKQDLGGEWSLKDETEEYKDLSATVPGGIYTDLMNPSNKILGNIYAGFNDIEYKWVARYNWTYSTTFQVQEDLTKRDVINLVLEGVDTFATIFINDVKVGTTENMFVRYIFEITNTLKAGVNTITLKFDSPITVSEELAKKQAEDYAVPPDCVPDSYKGECHVNFIRKIPASFSWDWGPAFPSVGIWKDIYLEAFYVTTIRYVVAEVIDSGDNWLLSIDTYFAPKTTGITGKLDVSLQTKREPIQTSSEVILGEPNEHGEIFVTTNVTVPKSSVDLWWPNGYGKQPLYTLNVTFTNDKESSTSQKKIGFRKIEIMQDELDSGLAFYFKVNNVPIYAMGVNVIPLDILPEESYKRETVDRLLAAVAEYTEMNMLRVWGGGVYESDYFYEMADKYGLMIWQDFVFASAMYPANAEFLSNVQREVNHQVKRIQSHASLAVWGGNNENEGNLASNHFNTADNFDVYKADYIKLYIDTVRDEMRRATKNANFVNSSPTNGIQTDKEGYVASDPGSNFYGDKHYYNNKKDSLDESIFPTPRFSSEYGYQSLPSVTSWLTVANSSVLNLNSDFMKHRQHHPDGNDPLKNLIEFQMELPSEDNEYYDEAVIYYTQIIQAMSVKTETEHYRRFMGRFDDQGQGNTMGALFWQLNDVWVAPSWASIDYTGRWKMLHNFVPNFFSHELVTGHYNKDSKKLEIYHMLNKPNVDGEKWINLTVYSWESFTPLNVTQLIGEFEPLVARLVASYDVDQFLSDSGCGAADVAKYNCFVHIVGGKDGTVLTPSNYFFPSKFKEAKLKNSNVEIISVDMIDAKGLRFHVWVKADAPSLFVWLDPHDIKGHFLENGFIQHSLVTTVTFIADSPTTSEDLKQALTVTHLRDPKYFISRK</sequence>
<dbReference type="FunFam" id="2.60.40.10:FF:000650">
    <property type="entry name" value="Mannosidase beta"/>
    <property type="match status" value="1"/>
</dbReference>
<dbReference type="eggNOG" id="KOG2230">
    <property type="taxonomic scope" value="Eukaryota"/>
</dbReference>
<evidence type="ECO:0000256" key="7">
    <source>
        <dbReference type="ARBA" id="ARBA00023180"/>
    </source>
</evidence>
<dbReference type="InterPro" id="IPR013783">
    <property type="entry name" value="Ig-like_fold"/>
</dbReference>
<dbReference type="Gene3D" id="2.60.40.10">
    <property type="entry name" value="Immunoglobulins"/>
    <property type="match status" value="2"/>
</dbReference>
<feature type="chain" id="PRO_5007299883" description="beta-mannosidase" evidence="11">
    <location>
        <begin position="18"/>
        <end position="897"/>
    </location>
</feature>
<keyword evidence="6" id="KW-0378">Hydrolase</keyword>
<proteinExistence type="inferred from homology"/>
<evidence type="ECO:0000259" key="14">
    <source>
        <dbReference type="Pfam" id="PF22666"/>
    </source>
</evidence>
<evidence type="ECO:0000256" key="6">
    <source>
        <dbReference type="ARBA" id="ARBA00022801"/>
    </source>
</evidence>
<keyword evidence="7" id="KW-0325">Glycoprotein</keyword>
<dbReference type="Pfam" id="PF00703">
    <property type="entry name" value="Glyco_hydro_2"/>
    <property type="match status" value="1"/>
</dbReference>
<keyword evidence="8" id="KW-0458">Lysosome</keyword>
<organism evidence="15 16">
    <name type="scientific">Tribolium castaneum</name>
    <name type="common">Red flour beetle</name>
    <dbReference type="NCBI Taxonomy" id="7070"/>
    <lineage>
        <taxon>Eukaryota</taxon>
        <taxon>Metazoa</taxon>
        <taxon>Ecdysozoa</taxon>
        <taxon>Arthropoda</taxon>
        <taxon>Hexapoda</taxon>
        <taxon>Insecta</taxon>
        <taxon>Pterygota</taxon>
        <taxon>Neoptera</taxon>
        <taxon>Endopterygota</taxon>
        <taxon>Coleoptera</taxon>
        <taxon>Polyphaga</taxon>
        <taxon>Cucujiformia</taxon>
        <taxon>Tenebrionidae</taxon>
        <taxon>Tenebrionidae incertae sedis</taxon>
        <taxon>Tribolium</taxon>
    </lineage>
</organism>
<gene>
    <name evidence="15" type="primary">AUGUSTUS-3.0.2_33846</name>
    <name evidence="15" type="ORF">TcasGA2_TC033846</name>
</gene>
<dbReference type="InterPro" id="IPR054593">
    <property type="entry name" value="Beta-mannosidase-like_N2"/>
</dbReference>
<dbReference type="InterPro" id="IPR006102">
    <property type="entry name" value="Ig-like_GH2"/>
</dbReference>
<evidence type="ECO:0000256" key="10">
    <source>
        <dbReference type="ARBA" id="ARBA00033445"/>
    </source>
</evidence>
<dbReference type="InterPro" id="IPR041625">
    <property type="entry name" value="Beta-mannosidase_Ig"/>
</dbReference>
<dbReference type="STRING" id="7070.A0A139WFF2"/>
<reference evidence="15 16" key="2">
    <citation type="journal article" date="2010" name="Nucleic Acids Res.">
        <title>BeetleBase in 2010: revisions to provide comprehensive genomic information for Tribolium castaneum.</title>
        <authorList>
            <person name="Kim H.S."/>
            <person name="Murphy T."/>
            <person name="Xia J."/>
            <person name="Caragea D."/>
            <person name="Park Y."/>
            <person name="Beeman R.W."/>
            <person name="Lorenzen M.D."/>
            <person name="Butcher S."/>
            <person name="Manak J.R."/>
            <person name="Brown S.J."/>
        </authorList>
    </citation>
    <scope>GENOME REANNOTATION</scope>
    <source>
        <strain evidence="15 16">Georgia GA2</strain>
    </source>
</reference>